<organism evidence="1 2">
    <name type="scientific">Catharanthus roseus</name>
    <name type="common">Madagascar periwinkle</name>
    <name type="synonym">Vinca rosea</name>
    <dbReference type="NCBI Taxonomy" id="4058"/>
    <lineage>
        <taxon>Eukaryota</taxon>
        <taxon>Viridiplantae</taxon>
        <taxon>Streptophyta</taxon>
        <taxon>Embryophyta</taxon>
        <taxon>Tracheophyta</taxon>
        <taxon>Spermatophyta</taxon>
        <taxon>Magnoliopsida</taxon>
        <taxon>eudicotyledons</taxon>
        <taxon>Gunneridae</taxon>
        <taxon>Pentapetalae</taxon>
        <taxon>asterids</taxon>
        <taxon>lamiids</taxon>
        <taxon>Gentianales</taxon>
        <taxon>Apocynaceae</taxon>
        <taxon>Rauvolfioideae</taxon>
        <taxon>Vinceae</taxon>
        <taxon>Catharanthinae</taxon>
        <taxon>Catharanthus</taxon>
    </lineage>
</organism>
<sequence>MMTVFTTTTNAGGGGYLAGKQVFPVDYEAESLSQRLVDAAHVNDLKMSAELVGNPLVDVNYIGAVFLKTRKTEVVLHDENACEVLVEFEEFKTEVTALFLAAHNGNVALVRKLMSAGANVNQKMFRGYATTAAVREGHIEILQMLIHGGAGQDACEEALLEACYFGQARPAELLMASDMVRPHVAGHALVTASFRGFKEFVGTLIKCGVNCNGSARVLLQSSKPSLHANFDCNSLSAAIVGRQISVVRLLLQAGARTDIMVRLGAWSWDVTTGEEIRVGAGLAEPYHMTWCAVEYFEASGGILQMLLQHHSPNIPHLGRTTIQYAILCGSAGAVEVLLSSGADVEFCVRTLKGTEFRPIHMASRLGCPGVLHHLLKAGCSLNSRTESGETALMISARHKHEECLKLLTAAGADFGLKSMAGQSAKSIAVSKGWEEGFEQAVLDVIRKGKIAQSSNATIFSSILFVARANDIDALKKLVKHPEVNVDEQDEDGFSAVMIAAASGNVEAFRLLIHAGANTKLSNKHGETATSLYEKHQNRDAFEKVMLEHARAMGDLSYGEFSSLHRAAHDGNLDLVRKLISESCDVNLLDVDGYTPLMLAARAGHGSMCELLISYGAKCDIENARNETALSLARENSNGKDAERIILDELARRFVLDGACVKKHTKVGKGNPHRKVLKMVETNGTLKWGKSSRRNVICRAAEVGPSSAFRWNRRKKLDVDEPGVFRVVTTKNKEFHFVCEGGLEMAELWVRGIKLVTREAIFGLKPGDL</sequence>
<reference evidence="2" key="1">
    <citation type="journal article" date="2023" name="Nat. Plants">
        <title>Single-cell RNA sequencing provides a high-resolution roadmap for understanding the multicellular compartmentation of specialized metabolism.</title>
        <authorList>
            <person name="Sun S."/>
            <person name="Shen X."/>
            <person name="Li Y."/>
            <person name="Li Y."/>
            <person name="Wang S."/>
            <person name="Li R."/>
            <person name="Zhang H."/>
            <person name="Shen G."/>
            <person name="Guo B."/>
            <person name="Wei J."/>
            <person name="Xu J."/>
            <person name="St-Pierre B."/>
            <person name="Chen S."/>
            <person name="Sun C."/>
        </authorList>
    </citation>
    <scope>NUCLEOTIDE SEQUENCE [LARGE SCALE GENOMIC DNA]</scope>
</reference>
<evidence type="ECO:0000313" key="1">
    <source>
        <dbReference type="EMBL" id="KAI5679348.1"/>
    </source>
</evidence>
<dbReference type="EMBL" id="CM044702">
    <property type="protein sequence ID" value="KAI5679348.1"/>
    <property type="molecule type" value="Genomic_DNA"/>
</dbReference>
<comment type="caution">
    <text evidence="1">The sequence shown here is derived from an EMBL/GenBank/DDBJ whole genome shotgun (WGS) entry which is preliminary data.</text>
</comment>
<name>A0ACC0C3L3_CATRO</name>
<gene>
    <name evidence="1" type="ORF">M9H77_10298</name>
</gene>
<protein>
    <submittedName>
        <fullName evidence="1">Uncharacterized protein</fullName>
    </submittedName>
</protein>
<proteinExistence type="predicted"/>
<keyword evidence="2" id="KW-1185">Reference proteome</keyword>
<dbReference type="Proteomes" id="UP001060085">
    <property type="component" value="Linkage Group LG02"/>
</dbReference>
<evidence type="ECO:0000313" key="2">
    <source>
        <dbReference type="Proteomes" id="UP001060085"/>
    </source>
</evidence>
<accession>A0ACC0C3L3</accession>